<dbReference type="Pfam" id="PF09419">
    <property type="entry name" value="PGP_phosphatase"/>
    <property type="match status" value="1"/>
</dbReference>
<dbReference type="InterPro" id="IPR027706">
    <property type="entry name" value="PGP_Pase"/>
</dbReference>
<sequence>MVQSFNLQGIVQAFRVLASPRLMVPNLIVRDIRDINFEQLHKAGIIAIAFDKDNCLTRPYGKELYPPFEDAWKRCKDVYKDQIAIVSNSAGTDDDKNYEQANTIEKALHVHVLRHQRKKPAGGEELLQYFSGIRAPRIAFVGDRALTDVVYANSHGMLSILARDVVTEEGDNPMAIRIRRLEHRVLVFLEKMNIKAKPHPIKIDLLSVVNQLPPPPKSKEEAEASKVMAEERLAKLQKEAEASEKEKAKSNPPSNATSKSVASEKK</sequence>
<dbReference type="OrthoDB" id="198652at2759"/>
<dbReference type="NCBIfam" id="TIGR01668">
    <property type="entry name" value="YqeG_hyp_ppase"/>
    <property type="match status" value="1"/>
</dbReference>
<feature type="compositionally biased region" description="Basic and acidic residues" evidence="1">
    <location>
        <begin position="217"/>
        <end position="249"/>
    </location>
</feature>
<comment type="caution">
    <text evidence="2">The sequence shown here is derived from an EMBL/GenBank/DDBJ whole genome shotgun (WGS) entry which is preliminary data.</text>
</comment>
<reference evidence="2" key="2">
    <citation type="journal article" date="2022" name="Microbiol. Resour. Announc.">
        <title>Whole-Genome Sequence of Entomortierella parvispora E1425, a Mucoromycotan Fungus Associated with Burkholderiaceae-Related Endosymbiotic Bacteria.</title>
        <authorList>
            <person name="Herlambang A."/>
            <person name="Guo Y."/>
            <person name="Takashima Y."/>
            <person name="Narisawa K."/>
            <person name="Ohta H."/>
            <person name="Nishizawa T."/>
        </authorList>
    </citation>
    <scope>NUCLEOTIDE SEQUENCE</scope>
    <source>
        <strain evidence="2">E1425</strain>
    </source>
</reference>
<accession>A0A9P3LX79</accession>
<dbReference type="GO" id="GO:0005739">
    <property type="term" value="C:mitochondrion"/>
    <property type="evidence" value="ECO:0007669"/>
    <property type="project" value="TreeGrafter"/>
</dbReference>
<feature type="region of interest" description="Disordered" evidence="1">
    <location>
        <begin position="210"/>
        <end position="266"/>
    </location>
</feature>
<dbReference type="InterPro" id="IPR036412">
    <property type="entry name" value="HAD-like_sf"/>
</dbReference>
<dbReference type="Gene3D" id="3.40.50.1000">
    <property type="entry name" value="HAD superfamily/HAD-like"/>
    <property type="match status" value="1"/>
</dbReference>
<evidence type="ECO:0000313" key="3">
    <source>
        <dbReference type="Proteomes" id="UP000827284"/>
    </source>
</evidence>
<name>A0A9P3LX79_9FUNG</name>
<gene>
    <name evidence="2" type="ORF">EMPS_06197</name>
</gene>
<dbReference type="PANTHER" id="PTHR19288">
    <property type="entry name" value="4-NITROPHENYLPHOSPHATASE-RELATED"/>
    <property type="match status" value="1"/>
</dbReference>
<evidence type="ECO:0000256" key="1">
    <source>
        <dbReference type="SAM" id="MobiDB-lite"/>
    </source>
</evidence>
<dbReference type="PANTHER" id="PTHR19288:SF25">
    <property type="entry name" value="PHOSPHATIDYLGLYCEROPHOSPHATASE GEP4, MITOCHONDRIAL"/>
    <property type="match status" value="1"/>
</dbReference>
<reference evidence="2" key="1">
    <citation type="submission" date="2021-11" db="EMBL/GenBank/DDBJ databases">
        <authorList>
            <person name="Herlambang A."/>
            <person name="Guo Y."/>
            <person name="Takashima Y."/>
            <person name="Nishizawa T."/>
        </authorList>
    </citation>
    <scope>NUCLEOTIDE SEQUENCE</scope>
    <source>
        <strain evidence="2">E1425</strain>
    </source>
</reference>
<keyword evidence="3" id="KW-1185">Reference proteome</keyword>
<evidence type="ECO:0000313" key="2">
    <source>
        <dbReference type="EMBL" id="GJJ73839.1"/>
    </source>
</evidence>
<dbReference type="InterPro" id="IPR023214">
    <property type="entry name" value="HAD_sf"/>
</dbReference>
<dbReference type="Proteomes" id="UP000827284">
    <property type="component" value="Unassembled WGS sequence"/>
</dbReference>
<proteinExistence type="predicted"/>
<organism evidence="2 3">
    <name type="scientific">Entomortierella parvispora</name>
    <dbReference type="NCBI Taxonomy" id="205924"/>
    <lineage>
        <taxon>Eukaryota</taxon>
        <taxon>Fungi</taxon>
        <taxon>Fungi incertae sedis</taxon>
        <taxon>Mucoromycota</taxon>
        <taxon>Mortierellomycotina</taxon>
        <taxon>Mortierellomycetes</taxon>
        <taxon>Mortierellales</taxon>
        <taxon>Mortierellaceae</taxon>
        <taxon>Entomortierella</taxon>
    </lineage>
</organism>
<dbReference type="AlphaFoldDB" id="A0A9P3LX79"/>
<feature type="compositionally biased region" description="Polar residues" evidence="1">
    <location>
        <begin position="251"/>
        <end position="266"/>
    </location>
</feature>
<dbReference type="InterPro" id="IPR010021">
    <property type="entry name" value="PGPP1/Gep4"/>
</dbReference>
<protein>
    <submittedName>
        <fullName evidence="2">Phosphatidylglycerophosphatase GEP4</fullName>
    </submittedName>
</protein>
<dbReference type="SUPFAM" id="SSF56784">
    <property type="entry name" value="HAD-like"/>
    <property type="match status" value="1"/>
</dbReference>
<dbReference type="EMBL" id="BQFW01000008">
    <property type="protein sequence ID" value="GJJ73839.1"/>
    <property type="molecule type" value="Genomic_DNA"/>
</dbReference>
<dbReference type="GO" id="GO:0032049">
    <property type="term" value="P:cardiolipin biosynthetic process"/>
    <property type="evidence" value="ECO:0007669"/>
    <property type="project" value="TreeGrafter"/>
</dbReference>
<dbReference type="GO" id="GO:0008962">
    <property type="term" value="F:phosphatidylglycerophosphatase activity"/>
    <property type="evidence" value="ECO:0007669"/>
    <property type="project" value="InterPro"/>
</dbReference>